<keyword evidence="4" id="KW-0812">Transmembrane</keyword>
<feature type="transmembrane region" description="Helical" evidence="4">
    <location>
        <begin position="173"/>
        <end position="195"/>
    </location>
</feature>
<dbReference type="RefSeq" id="WP_277105039.1">
    <property type="nucleotide sequence ID" value="NZ_BAAAJS010000012.1"/>
</dbReference>
<evidence type="ECO:0000256" key="3">
    <source>
        <dbReference type="SAM" id="MobiDB-lite"/>
    </source>
</evidence>
<comment type="caution">
    <text evidence="7">The sequence shown here is derived from an EMBL/GenBank/DDBJ whole genome shotgun (WGS) entry which is preliminary data.</text>
</comment>
<reference evidence="7 8" key="1">
    <citation type="submission" date="2023-07" db="EMBL/GenBank/DDBJ databases">
        <title>Sequencing the genomes of 1000 actinobacteria strains.</title>
        <authorList>
            <person name="Klenk H.-P."/>
        </authorList>
    </citation>
    <scope>NUCLEOTIDE SEQUENCE [LARGE SCALE GENOMIC DNA]</scope>
    <source>
        <strain evidence="7 8">DSM 44508</strain>
    </source>
</reference>
<evidence type="ECO:0000256" key="2">
    <source>
        <dbReference type="ARBA" id="ARBA00023008"/>
    </source>
</evidence>
<gene>
    <name evidence="7" type="ORF">J2S37_002364</name>
</gene>
<dbReference type="Pfam" id="PF04234">
    <property type="entry name" value="CopC"/>
    <property type="match status" value="1"/>
</dbReference>
<dbReference type="Gene3D" id="2.60.40.1220">
    <property type="match status" value="1"/>
</dbReference>
<feature type="region of interest" description="Disordered" evidence="3">
    <location>
        <begin position="135"/>
        <end position="159"/>
    </location>
</feature>
<accession>A0ABU2BC20</accession>
<sequence length="199" mass="20968">MQRKTLKQRLAASSLAAGLTLAGATTFSIASQHNHAWAHDAVVGGKPFDGETLETMPDTLVLEFSGEPKNGFNTMAVSDANKNVLFSGEPTVEGRNISIKVPDNIEFPPGEYTIGFQITSSDGHSTRGKTNFFISDSAQQTPTPTTKNTPAETTAQTGDPVIDGITAAGFGGVWLWVAAAIGVCALIALAVMTIMRNKK</sequence>
<keyword evidence="1 5" id="KW-0732">Signal</keyword>
<name>A0ABU2BC20_9CORY</name>
<feature type="domain" description="CopC" evidence="6">
    <location>
        <begin position="39"/>
        <end position="133"/>
    </location>
</feature>
<dbReference type="InterPro" id="IPR007348">
    <property type="entry name" value="CopC_dom"/>
</dbReference>
<dbReference type="Proteomes" id="UP001183619">
    <property type="component" value="Unassembled WGS sequence"/>
</dbReference>
<dbReference type="SUPFAM" id="SSF81296">
    <property type="entry name" value="E set domains"/>
    <property type="match status" value="1"/>
</dbReference>
<keyword evidence="8" id="KW-1185">Reference proteome</keyword>
<protein>
    <submittedName>
        <fullName evidence="7">Methionine-rich copper-binding protein CopC</fullName>
    </submittedName>
</protein>
<feature type="compositionally biased region" description="Low complexity" evidence="3">
    <location>
        <begin position="138"/>
        <end position="157"/>
    </location>
</feature>
<dbReference type="InterPro" id="IPR014756">
    <property type="entry name" value="Ig_E-set"/>
</dbReference>
<keyword evidence="4" id="KW-0472">Membrane</keyword>
<evidence type="ECO:0000259" key="6">
    <source>
        <dbReference type="Pfam" id="PF04234"/>
    </source>
</evidence>
<keyword evidence="2" id="KW-0186">Copper</keyword>
<dbReference type="InterPro" id="IPR014755">
    <property type="entry name" value="Cu-Rt/internalin_Ig-like"/>
</dbReference>
<feature type="signal peptide" evidence="5">
    <location>
        <begin position="1"/>
        <end position="30"/>
    </location>
</feature>
<organism evidence="7 8">
    <name type="scientific">Corynebacterium felinum</name>
    <dbReference type="NCBI Taxonomy" id="131318"/>
    <lineage>
        <taxon>Bacteria</taxon>
        <taxon>Bacillati</taxon>
        <taxon>Actinomycetota</taxon>
        <taxon>Actinomycetes</taxon>
        <taxon>Mycobacteriales</taxon>
        <taxon>Corynebacteriaceae</taxon>
        <taxon>Corynebacterium</taxon>
    </lineage>
</organism>
<evidence type="ECO:0000313" key="7">
    <source>
        <dbReference type="EMBL" id="MDR7355826.1"/>
    </source>
</evidence>
<dbReference type="EMBL" id="JAVDYF010000001">
    <property type="protein sequence ID" value="MDR7355826.1"/>
    <property type="molecule type" value="Genomic_DNA"/>
</dbReference>
<feature type="chain" id="PRO_5045212984" evidence="5">
    <location>
        <begin position="31"/>
        <end position="199"/>
    </location>
</feature>
<evidence type="ECO:0000256" key="1">
    <source>
        <dbReference type="ARBA" id="ARBA00022729"/>
    </source>
</evidence>
<evidence type="ECO:0000256" key="5">
    <source>
        <dbReference type="SAM" id="SignalP"/>
    </source>
</evidence>
<evidence type="ECO:0000313" key="8">
    <source>
        <dbReference type="Proteomes" id="UP001183619"/>
    </source>
</evidence>
<keyword evidence="4" id="KW-1133">Transmembrane helix</keyword>
<evidence type="ECO:0000256" key="4">
    <source>
        <dbReference type="SAM" id="Phobius"/>
    </source>
</evidence>
<proteinExistence type="predicted"/>